<protein>
    <submittedName>
        <fullName evidence="2">AAA ATPase domain</fullName>
    </submittedName>
</protein>
<dbReference type="Gene3D" id="3.40.50.300">
    <property type="entry name" value="P-loop containing nucleotide triphosphate hydrolases"/>
    <property type="match status" value="1"/>
</dbReference>
<dbReference type="PANTHER" id="PTHR34301">
    <property type="entry name" value="DNA-BINDING PROTEIN-RELATED"/>
    <property type="match status" value="1"/>
</dbReference>
<dbReference type="AlphaFoldDB" id="A0A0G3GUE1"/>
<sequence length="382" mass="42366">MSRVRNPFKATLGATPPYLAGREQEIEDFKDALFDGPGAHERVSLITGLRGVGKTVLLNAFQDAARAESWWVIAETATPGFTQRIQDAAYRIIQKNFRTHKKTLTGVNIASLGGLQFTETEKYRPNTTLRDVLTNLFTLQAHIDAQIGQEPVGVLITLDELHYNRKEEVIDFGATIQHLVRENCEIAITMAGIPQSVKPLLAADSGQNPVTFLRRANKIALGLVADSDVRTALSSPLASLDFEWEPGALDLAVEICGGYPFMIQLVGQYLFRTRDGNRITLDSVKASGERARHRLGELVHKPSLSDLSPTDQDFLKAMAVDDGPSKMSDIAQRLNVDTQYAGNYRRRLLNAEIISSPRYGYVSFALPYMRQYLTSPTNSAHF</sequence>
<dbReference type="KEGG" id="cmv:CMUST_02235"/>
<accession>A0A0G3GUE1</accession>
<dbReference type="InterPro" id="IPR041664">
    <property type="entry name" value="AAA_16"/>
</dbReference>
<dbReference type="Pfam" id="PF13191">
    <property type="entry name" value="AAA_16"/>
    <property type="match status" value="1"/>
</dbReference>
<evidence type="ECO:0000313" key="3">
    <source>
        <dbReference type="Proteomes" id="UP000035199"/>
    </source>
</evidence>
<reference evidence="2 3" key="1">
    <citation type="journal article" date="2015" name="Genome Announc.">
        <title>Complete Genome Sequence of the Type Strain Corynebacterium mustelae DSM 45274, Isolated from Various Tissues of a Male Ferret with Lethal Sepsis.</title>
        <authorList>
            <person name="Ruckert C."/>
            <person name="Eimer J."/>
            <person name="Winkler A."/>
            <person name="Tauch A."/>
        </authorList>
    </citation>
    <scope>NUCLEOTIDE SEQUENCE [LARGE SCALE GENOMIC DNA]</scope>
    <source>
        <strain evidence="2 3">DSM 45274</strain>
    </source>
</reference>
<gene>
    <name evidence="2" type="ORF">CMUST_02235</name>
</gene>
<dbReference type="OrthoDB" id="2020141at2"/>
<name>A0A0G3GUE1_9CORY</name>
<dbReference type="RefSeq" id="WP_047261144.1">
    <property type="nucleotide sequence ID" value="NZ_CP011542.1"/>
</dbReference>
<reference evidence="3" key="2">
    <citation type="submission" date="2015-05" db="EMBL/GenBank/DDBJ databases">
        <title>Complete genome sequence of Corynebacterium mustelae DSM 45274, isolated from various tissues of a male ferret with lethal sepsis.</title>
        <authorList>
            <person name="Ruckert C."/>
            <person name="Albersmeier A."/>
            <person name="Winkler A."/>
            <person name="Tauch A."/>
        </authorList>
    </citation>
    <scope>NUCLEOTIDE SEQUENCE [LARGE SCALE GENOMIC DNA]</scope>
    <source>
        <strain evidence="3">DSM 45274</strain>
    </source>
</reference>
<dbReference type="Proteomes" id="UP000035199">
    <property type="component" value="Chromosome"/>
</dbReference>
<evidence type="ECO:0000259" key="1">
    <source>
        <dbReference type="Pfam" id="PF13191"/>
    </source>
</evidence>
<feature type="domain" description="Orc1-like AAA ATPase" evidence="1">
    <location>
        <begin position="19"/>
        <end position="166"/>
    </location>
</feature>
<dbReference type="PANTHER" id="PTHR34301:SF8">
    <property type="entry name" value="ATPASE DOMAIN-CONTAINING PROTEIN"/>
    <property type="match status" value="1"/>
</dbReference>
<dbReference type="PATRIC" id="fig|571915.4.peg.474"/>
<proteinExistence type="predicted"/>
<dbReference type="InterPro" id="IPR027417">
    <property type="entry name" value="P-loop_NTPase"/>
</dbReference>
<organism evidence="2 3">
    <name type="scientific">Corynebacterium mustelae</name>
    <dbReference type="NCBI Taxonomy" id="571915"/>
    <lineage>
        <taxon>Bacteria</taxon>
        <taxon>Bacillati</taxon>
        <taxon>Actinomycetota</taxon>
        <taxon>Actinomycetes</taxon>
        <taxon>Mycobacteriales</taxon>
        <taxon>Corynebacteriaceae</taxon>
        <taxon>Corynebacterium</taxon>
    </lineage>
</organism>
<keyword evidence="3" id="KW-1185">Reference proteome</keyword>
<evidence type="ECO:0000313" key="2">
    <source>
        <dbReference type="EMBL" id="AKK04791.1"/>
    </source>
</evidence>
<dbReference type="EMBL" id="CP011542">
    <property type="protein sequence ID" value="AKK04791.1"/>
    <property type="molecule type" value="Genomic_DNA"/>
</dbReference>
<dbReference type="STRING" id="571915.CMUST_02235"/>
<dbReference type="SUPFAM" id="SSF52540">
    <property type="entry name" value="P-loop containing nucleoside triphosphate hydrolases"/>
    <property type="match status" value="1"/>
</dbReference>